<dbReference type="PANTHER" id="PTHR21071:SF4">
    <property type="entry name" value="UDP-N-ACETYLENOLPYRUVOYLGLUCOSAMINE REDUCTASE"/>
    <property type="match status" value="1"/>
</dbReference>
<dbReference type="Pfam" id="PF02873">
    <property type="entry name" value="MurB_C"/>
    <property type="match status" value="1"/>
</dbReference>
<evidence type="ECO:0000256" key="13">
    <source>
        <dbReference type="ARBA" id="ARBA00023002"/>
    </source>
</evidence>
<name>A0A6P1CTK9_9NOCA</name>
<evidence type="ECO:0000313" key="19">
    <source>
        <dbReference type="EMBL" id="NEW35890.1"/>
    </source>
</evidence>
<evidence type="ECO:0000256" key="4">
    <source>
        <dbReference type="ARBA" id="ARBA00004752"/>
    </source>
</evidence>
<dbReference type="InterPro" id="IPR016169">
    <property type="entry name" value="FAD-bd_PCMH_sub2"/>
</dbReference>
<dbReference type="UniPathway" id="UPA00219"/>
<dbReference type="Gene3D" id="3.90.78.10">
    <property type="entry name" value="UDP-N-acetylenolpyruvoylglucosamine reductase, C-terminal domain"/>
    <property type="match status" value="1"/>
</dbReference>
<keyword evidence="10 17" id="KW-0521">NADP</keyword>
<keyword evidence="7 17" id="KW-0132">Cell division</keyword>
<evidence type="ECO:0000256" key="17">
    <source>
        <dbReference type="HAMAP-Rule" id="MF_00037"/>
    </source>
</evidence>
<dbReference type="SUPFAM" id="SSF56176">
    <property type="entry name" value="FAD-binding/transporter-associated domain-like"/>
    <property type="match status" value="1"/>
</dbReference>
<dbReference type="Gene3D" id="3.30.465.10">
    <property type="match status" value="1"/>
</dbReference>
<dbReference type="GO" id="GO:0071555">
    <property type="term" value="P:cell wall organization"/>
    <property type="evidence" value="ECO:0007669"/>
    <property type="project" value="UniProtKB-KW"/>
</dbReference>
<comment type="pathway">
    <text evidence="4 17">Cell wall biogenesis; peptidoglycan biosynthesis.</text>
</comment>
<comment type="function">
    <text evidence="2 17">Cell wall formation.</text>
</comment>
<comment type="similarity">
    <text evidence="5 17">Belongs to the MurB family.</text>
</comment>
<accession>A0A6P1CTK9</accession>
<evidence type="ECO:0000256" key="15">
    <source>
        <dbReference type="ARBA" id="ARBA00023316"/>
    </source>
</evidence>
<evidence type="ECO:0000256" key="2">
    <source>
        <dbReference type="ARBA" id="ARBA00003921"/>
    </source>
</evidence>
<dbReference type="GO" id="GO:0005829">
    <property type="term" value="C:cytosol"/>
    <property type="evidence" value="ECO:0007669"/>
    <property type="project" value="TreeGrafter"/>
</dbReference>
<dbReference type="PROSITE" id="PS51387">
    <property type="entry name" value="FAD_PCMH"/>
    <property type="match status" value="1"/>
</dbReference>
<keyword evidence="13 17" id="KW-0560">Oxidoreductase</keyword>
<comment type="caution">
    <text evidence="19">The sequence shown here is derived from an EMBL/GenBank/DDBJ whole genome shotgun (WGS) entry which is preliminary data.</text>
</comment>
<keyword evidence="11 17" id="KW-0133">Cell shape</keyword>
<keyword evidence="15 17" id="KW-0961">Cell wall biogenesis/degradation</keyword>
<dbReference type="PANTHER" id="PTHR21071">
    <property type="entry name" value="UDP-N-ACETYLENOLPYRUVOYLGLUCOSAMINE REDUCTASE"/>
    <property type="match status" value="1"/>
</dbReference>
<feature type="domain" description="FAD-binding PCMH-type" evidence="18">
    <location>
        <begin position="57"/>
        <end position="260"/>
    </location>
</feature>
<keyword evidence="8 17" id="KW-0285">Flavoprotein</keyword>
<dbReference type="InterPro" id="IPR036635">
    <property type="entry name" value="MurB_C_sf"/>
</dbReference>
<feature type="active site" evidence="17">
    <location>
        <position position="200"/>
    </location>
</feature>
<dbReference type="SUPFAM" id="SSF56194">
    <property type="entry name" value="Uridine diphospho-N-Acetylenolpyruvylglucosamine reductase, MurB, C-terminal domain"/>
    <property type="match status" value="1"/>
</dbReference>
<evidence type="ECO:0000256" key="12">
    <source>
        <dbReference type="ARBA" id="ARBA00022984"/>
    </source>
</evidence>
<feature type="active site" evidence="17">
    <location>
        <position position="381"/>
    </location>
</feature>
<dbReference type="GO" id="GO:0009252">
    <property type="term" value="P:peptidoglycan biosynthetic process"/>
    <property type="evidence" value="ECO:0007669"/>
    <property type="project" value="UniProtKB-UniRule"/>
</dbReference>
<evidence type="ECO:0000256" key="14">
    <source>
        <dbReference type="ARBA" id="ARBA00023306"/>
    </source>
</evidence>
<dbReference type="Pfam" id="PF01565">
    <property type="entry name" value="FAD_binding_4"/>
    <property type="match status" value="1"/>
</dbReference>
<organism evidence="19 20">
    <name type="scientific">Nocardia cyriacigeorgica</name>
    <dbReference type="NCBI Taxonomy" id="135487"/>
    <lineage>
        <taxon>Bacteria</taxon>
        <taxon>Bacillati</taxon>
        <taxon>Actinomycetota</taxon>
        <taxon>Actinomycetes</taxon>
        <taxon>Mycobacteriales</taxon>
        <taxon>Nocardiaceae</taxon>
        <taxon>Nocardia</taxon>
    </lineage>
</organism>
<proteinExistence type="inferred from homology"/>
<keyword evidence="6 17" id="KW-0963">Cytoplasm</keyword>
<dbReference type="NCBIfam" id="TIGR00179">
    <property type="entry name" value="murB"/>
    <property type="match status" value="1"/>
</dbReference>
<dbReference type="EMBL" id="JAAGVB010000055">
    <property type="protein sequence ID" value="NEW35890.1"/>
    <property type="molecule type" value="Genomic_DNA"/>
</dbReference>
<evidence type="ECO:0000313" key="20">
    <source>
        <dbReference type="Proteomes" id="UP000471166"/>
    </source>
</evidence>
<sequence>MGVAGRIRQGCSHGRTRYRLAVRTSPLDSSEHVRDLLSGTGATIRDEVRLAELTTLRVGGPALVADCASTDALVATVRALDAAGIPLLLLAGGSNLLISDDGFDGVVVRVGTTEVTFGTDGVLAEAGANWDAVVAATVEAGFGGLECLSGIPGSAGATPVQNVGAYGVEVDRLLRRVRLLDRTTGEIRWAEPDELGFGYRTSVLKHSDRAVVLAVEFALDPSGASAPLRYGELARMLGAADGESRPAAQVREAVLKLRAGKGMVLDPADHDTWSAGSFFTNPVVAQDRAEQVLAAIRAHVGEVAIPTYPAPDGVKLSAGWLIERAGFGKGFPGPEAAARLSTKHTLALTNRGAATAADLVALARTVRDGVAERFGVGLVPEPVTVGITL</sequence>
<evidence type="ECO:0000256" key="10">
    <source>
        <dbReference type="ARBA" id="ARBA00022857"/>
    </source>
</evidence>
<comment type="catalytic activity">
    <reaction evidence="16 17">
        <text>UDP-N-acetyl-alpha-D-muramate + NADP(+) = UDP-N-acetyl-3-O-(1-carboxyvinyl)-alpha-D-glucosamine + NADPH + H(+)</text>
        <dbReference type="Rhea" id="RHEA:12248"/>
        <dbReference type="ChEBI" id="CHEBI:15378"/>
        <dbReference type="ChEBI" id="CHEBI:57783"/>
        <dbReference type="ChEBI" id="CHEBI:58349"/>
        <dbReference type="ChEBI" id="CHEBI:68483"/>
        <dbReference type="ChEBI" id="CHEBI:70757"/>
        <dbReference type="EC" id="1.3.1.98"/>
    </reaction>
</comment>
<dbReference type="NCBIfam" id="NF010478">
    <property type="entry name" value="PRK13903.1"/>
    <property type="match status" value="1"/>
</dbReference>
<keyword evidence="12 17" id="KW-0573">Peptidoglycan synthesis</keyword>
<dbReference type="Proteomes" id="UP000471166">
    <property type="component" value="Unassembled WGS sequence"/>
</dbReference>
<evidence type="ECO:0000256" key="7">
    <source>
        <dbReference type="ARBA" id="ARBA00022618"/>
    </source>
</evidence>
<dbReference type="AlphaFoldDB" id="A0A6P1CTK9"/>
<dbReference type="EC" id="1.3.1.98" evidence="17"/>
<dbReference type="InterPro" id="IPR011601">
    <property type="entry name" value="MurB_C"/>
</dbReference>
<evidence type="ECO:0000256" key="9">
    <source>
        <dbReference type="ARBA" id="ARBA00022827"/>
    </source>
</evidence>
<dbReference type="GO" id="GO:0071949">
    <property type="term" value="F:FAD binding"/>
    <property type="evidence" value="ECO:0007669"/>
    <property type="project" value="InterPro"/>
</dbReference>
<evidence type="ECO:0000256" key="16">
    <source>
        <dbReference type="ARBA" id="ARBA00048914"/>
    </source>
</evidence>
<comment type="subcellular location">
    <subcellularLocation>
        <location evidence="3 17">Cytoplasm</location>
    </subcellularLocation>
</comment>
<dbReference type="InterPro" id="IPR016167">
    <property type="entry name" value="FAD-bd_PCMH_sub1"/>
</dbReference>
<evidence type="ECO:0000256" key="8">
    <source>
        <dbReference type="ARBA" id="ARBA00022630"/>
    </source>
</evidence>
<dbReference type="InterPro" id="IPR036318">
    <property type="entry name" value="FAD-bd_PCMH-like_sf"/>
</dbReference>
<evidence type="ECO:0000259" key="18">
    <source>
        <dbReference type="PROSITE" id="PS51387"/>
    </source>
</evidence>
<dbReference type="GO" id="GO:0008360">
    <property type="term" value="P:regulation of cell shape"/>
    <property type="evidence" value="ECO:0007669"/>
    <property type="project" value="UniProtKB-KW"/>
</dbReference>
<keyword evidence="14 17" id="KW-0131">Cell cycle</keyword>
<comment type="cofactor">
    <cofactor evidence="1 17">
        <name>FAD</name>
        <dbReference type="ChEBI" id="CHEBI:57692"/>
    </cofactor>
</comment>
<gene>
    <name evidence="17" type="primary">murB</name>
    <name evidence="19" type="ORF">GV791_25460</name>
</gene>
<evidence type="ECO:0000256" key="6">
    <source>
        <dbReference type="ARBA" id="ARBA00022490"/>
    </source>
</evidence>
<evidence type="ECO:0000256" key="3">
    <source>
        <dbReference type="ARBA" id="ARBA00004496"/>
    </source>
</evidence>
<dbReference type="HAMAP" id="MF_00037">
    <property type="entry name" value="MurB"/>
    <property type="match status" value="1"/>
</dbReference>
<dbReference type="Gene3D" id="3.30.43.10">
    <property type="entry name" value="Uridine Diphospho-n-acetylenolpyruvylglucosamine Reductase, domain 2"/>
    <property type="match status" value="1"/>
</dbReference>
<evidence type="ECO:0000256" key="1">
    <source>
        <dbReference type="ARBA" id="ARBA00001974"/>
    </source>
</evidence>
<evidence type="ECO:0000256" key="11">
    <source>
        <dbReference type="ARBA" id="ARBA00022960"/>
    </source>
</evidence>
<keyword evidence="9 17" id="KW-0274">FAD</keyword>
<dbReference type="InterPro" id="IPR016166">
    <property type="entry name" value="FAD-bd_PCMH"/>
</dbReference>
<feature type="active site" description="Proton donor" evidence="17">
    <location>
        <position position="277"/>
    </location>
</feature>
<protein>
    <recommendedName>
        <fullName evidence="17">UDP-N-acetylenolpyruvoylglucosamine reductase</fullName>
        <ecNumber evidence="17">1.3.1.98</ecNumber>
    </recommendedName>
    <alternativeName>
        <fullName evidence="17">UDP-N-acetylmuramate dehydrogenase</fullName>
    </alternativeName>
</protein>
<dbReference type="InterPro" id="IPR006094">
    <property type="entry name" value="Oxid_FAD_bind_N"/>
</dbReference>
<dbReference type="InterPro" id="IPR003170">
    <property type="entry name" value="MurB"/>
</dbReference>
<dbReference type="GO" id="GO:0051301">
    <property type="term" value="P:cell division"/>
    <property type="evidence" value="ECO:0007669"/>
    <property type="project" value="UniProtKB-KW"/>
</dbReference>
<reference evidence="19 20" key="1">
    <citation type="submission" date="2020-01" db="EMBL/GenBank/DDBJ databases">
        <title>Genetics and antimicrobial susceptibilities of Nocardia species isolated from the soil; a comparison with species isolated from humans.</title>
        <authorList>
            <person name="Carrasco G."/>
            <person name="Monzon S."/>
            <person name="Sansegundo M."/>
            <person name="Garcia E."/>
            <person name="Garrido N."/>
            <person name="Medina M.J."/>
            <person name="Villalon P."/>
            <person name="Ramirez-Arocha A.C."/>
            <person name="Jimenez P."/>
            <person name="Cuesta I."/>
            <person name="Valdezate S."/>
        </authorList>
    </citation>
    <scope>NUCLEOTIDE SEQUENCE [LARGE SCALE GENOMIC DNA]</scope>
    <source>
        <strain evidence="19 20">CNM20110626</strain>
    </source>
</reference>
<evidence type="ECO:0000256" key="5">
    <source>
        <dbReference type="ARBA" id="ARBA00010485"/>
    </source>
</evidence>
<dbReference type="GO" id="GO:0008762">
    <property type="term" value="F:UDP-N-acetylmuramate dehydrogenase activity"/>
    <property type="evidence" value="ECO:0007669"/>
    <property type="project" value="UniProtKB-UniRule"/>
</dbReference>